<evidence type="ECO:0000313" key="3">
    <source>
        <dbReference type="Proteomes" id="UP000008142"/>
    </source>
</evidence>
<accession>F0UCJ3</accession>
<proteinExistence type="predicted"/>
<protein>
    <submittedName>
        <fullName evidence="2">Predicted protein</fullName>
    </submittedName>
</protein>
<feature type="compositionally biased region" description="Basic residues" evidence="1">
    <location>
        <begin position="11"/>
        <end position="23"/>
    </location>
</feature>
<gene>
    <name evidence="2" type="ORF">HCEG_02484</name>
</gene>
<dbReference type="EMBL" id="DS990637">
    <property type="protein sequence ID" value="EGC43269.1"/>
    <property type="molecule type" value="Genomic_DNA"/>
</dbReference>
<name>F0UCJ3_AJEC8</name>
<reference evidence="3" key="1">
    <citation type="submission" date="2008-07" db="EMBL/GenBank/DDBJ databases">
        <title>Annotation of Ajellomyces capsulatus strain H88.</title>
        <authorList>
            <person name="Champion M."/>
            <person name="Cuomo C."/>
            <person name="Ma L.-J."/>
            <person name="Henn M.R."/>
            <person name="Sil A."/>
            <person name="Goldman B."/>
            <person name="Young S.K."/>
            <person name="Kodira C.D."/>
            <person name="Zeng Q."/>
            <person name="Koehrsen M."/>
            <person name="Alvarado L."/>
            <person name="Berlin A."/>
            <person name="Borenstein D."/>
            <person name="Chen Z."/>
            <person name="Engels R."/>
            <person name="Freedman E."/>
            <person name="Gellesch M."/>
            <person name="Goldberg J."/>
            <person name="Griggs A."/>
            <person name="Gujja S."/>
            <person name="Heiman D."/>
            <person name="Hepburn T."/>
            <person name="Howarth C."/>
            <person name="Jen D."/>
            <person name="Larson L."/>
            <person name="Lewis B."/>
            <person name="Mehta T."/>
            <person name="Park D."/>
            <person name="Pearson M."/>
            <person name="Roberts A."/>
            <person name="Saif S."/>
            <person name="Shea T."/>
            <person name="Shenoy N."/>
            <person name="Sisk P."/>
            <person name="Stolte C."/>
            <person name="Sykes S."/>
            <person name="Walk T."/>
            <person name="White J."/>
            <person name="Yandava C."/>
            <person name="Klein B."/>
            <person name="McEwen J.G."/>
            <person name="Puccia R."/>
            <person name="Goldman G.H."/>
            <person name="Felipe M.S."/>
            <person name="Nino-Vega G."/>
            <person name="San-Blas G."/>
            <person name="Taylor J."/>
            <person name="Mendoza L."/>
            <person name="Galagan J."/>
            <person name="Nusbaum C."/>
            <person name="Birren B."/>
        </authorList>
    </citation>
    <scope>NUCLEOTIDE SEQUENCE [LARGE SCALE GENOMIC DNA]</scope>
    <source>
        <strain evidence="3">H88</strain>
    </source>
</reference>
<feature type="region of interest" description="Disordered" evidence="1">
    <location>
        <begin position="1"/>
        <end position="46"/>
    </location>
</feature>
<evidence type="ECO:0000313" key="2">
    <source>
        <dbReference type="EMBL" id="EGC43269.1"/>
    </source>
</evidence>
<dbReference type="Proteomes" id="UP000008142">
    <property type="component" value="Unassembled WGS sequence"/>
</dbReference>
<evidence type="ECO:0000256" key="1">
    <source>
        <dbReference type="SAM" id="MobiDB-lite"/>
    </source>
</evidence>
<dbReference type="HOGENOM" id="CLU_1916460_0_0_1"/>
<dbReference type="AlphaFoldDB" id="F0UCJ3"/>
<sequence>MNINSGNNKQRDKRVKRRAHRGSQRQVPRKSPDYRSHEGTGGMINMRCVPDTMSQIALALVIINQTFHPGNRISIDNIEEREVRRDGSVTPQQPFAPLPLFIAPVKQGFWGYLGQKSTVTVARESPPAPPTG</sequence>
<organism evidence="3">
    <name type="scientific">Ajellomyces capsulatus (strain H88)</name>
    <name type="common">Darling's disease fungus</name>
    <name type="synonym">Histoplasma capsulatum</name>
    <dbReference type="NCBI Taxonomy" id="544711"/>
    <lineage>
        <taxon>Eukaryota</taxon>
        <taxon>Fungi</taxon>
        <taxon>Dikarya</taxon>
        <taxon>Ascomycota</taxon>
        <taxon>Pezizomycotina</taxon>
        <taxon>Eurotiomycetes</taxon>
        <taxon>Eurotiomycetidae</taxon>
        <taxon>Onygenales</taxon>
        <taxon>Ajellomycetaceae</taxon>
        <taxon>Histoplasma</taxon>
    </lineage>
</organism>